<dbReference type="Gene3D" id="1.10.357.10">
    <property type="entry name" value="Tetracycline Repressor, domain 2"/>
    <property type="match status" value="1"/>
</dbReference>
<evidence type="ECO:0000313" key="7">
    <source>
        <dbReference type="Proteomes" id="UP000754495"/>
    </source>
</evidence>
<dbReference type="RefSeq" id="WP_313886018.1">
    <property type="nucleotide sequence ID" value="NZ_JAANOU010000001.1"/>
</dbReference>
<dbReference type="PROSITE" id="PS50977">
    <property type="entry name" value="HTH_TETR_2"/>
    <property type="match status" value="1"/>
</dbReference>
<sequence>MTEPTGLRERKKQRTRAAISDAAIELFLAHGFDQVSVAQVAEAAEVSRRTLFAYFPTKESLVVHRFADHETESARVVRARPDGRTPLEALREHFLDGLDRRDPITGLNDEPGVRALYELIFATPALVARMLEFNQTAEAALTEALTETAGVEVGEARVAAAAIVAVLWTLARENLAAVVAGRPADEVFPEAEAAAQEAFRLLDGGFGSLGGRSGVANATERERHG</sequence>
<dbReference type="PROSITE" id="PS01081">
    <property type="entry name" value="HTH_TETR_1"/>
    <property type="match status" value="1"/>
</dbReference>
<dbReference type="Pfam" id="PF00440">
    <property type="entry name" value="TetR_N"/>
    <property type="match status" value="1"/>
</dbReference>
<dbReference type="PANTHER" id="PTHR30055:SF234">
    <property type="entry name" value="HTH-TYPE TRANSCRIPTIONAL REGULATOR BETI"/>
    <property type="match status" value="1"/>
</dbReference>
<feature type="domain" description="HTH tetR-type" evidence="5">
    <location>
        <begin position="13"/>
        <end position="73"/>
    </location>
</feature>
<dbReference type="PRINTS" id="PR00455">
    <property type="entry name" value="HTHTETR"/>
</dbReference>
<evidence type="ECO:0000256" key="3">
    <source>
        <dbReference type="ARBA" id="ARBA00023163"/>
    </source>
</evidence>
<keyword evidence="1" id="KW-0805">Transcription regulation</keyword>
<dbReference type="InterPro" id="IPR009057">
    <property type="entry name" value="Homeodomain-like_sf"/>
</dbReference>
<gene>
    <name evidence="6" type="ORF">FHX46_000814</name>
</gene>
<dbReference type="Gene3D" id="1.10.10.60">
    <property type="entry name" value="Homeodomain-like"/>
    <property type="match status" value="1"/>
</dbReference>
<dbReference type="PANTHER" id="PTHR30055">
    <property type="entry name" value="HTH-TYPE TRANSCRIPTIONAL REGULATOR RUTR"/>
    <property type="match status" value="1"/>
</dbReference>
<keyword evidence="2 4" id="KW-0238">DNA-binding</keyword>
<evidence type="ECO:0000256" key="2">
    <source>
        <dbReference type="ARBA" id="ARBA00023125"/>
    </source>
</evidence>
<evidence type="ECO:0000313" key="6">
    <source>
        <dbReference type="EMBL" id="NIH78284.1"/>
    </source>
</evidence>
<comment type="caution">
    <text evidence="6">The sequence shown here is derived from an EMBL/GenBank/DDBJ whole genome shotgun (WGS) entry which is preliminary data.</text>
</comment>
<name>A0ABX0SRK3_9PSEU</name>
<dbReference type="InterPro" id="IPR050109">
    <property type="entry name" value="HTH-type_TetR-like_transc_reg"/>
</dbReference>
<feature type="DNA-binding region" description="H-T-H motif" evidence="4">
    <location>
        <begin position="36"/>
        <end position="55"/>
    </location>
</feature>
<accession>A0ABX0SRK3</accession>
<keyword evidence="3" id="KW-0804">Transcription</keyword>
<organism evidence="6 7">
    <name type="scientific">Amycolatopsis viridis</name>
    <dbReference type="NCBI Taxonomy" id="185678"/>
    <lineage>
        <taxon>Bacteria</taxon>
        <taxon>Bacillati</taxon>
        <taxon>Actinomycetota</taxon>
        <taxon>Actinomycetes</taxon>
        <taxon>Pseudonocardiales</taxon>
        <taxon>Pseudonocardiaceae</taxon>
        <taxon>Amycolatopsis</taxon>
    </lineage>
</organism>
<dbReference type="InterPro" id="IPR023772">
    <property type="entry name" value="DNA-bd_HTH_TetR-type_CS"/>
</dbReference>
<dbReference type="InterPro" id="IPR001647">
    <property type="entry name" value="HTH_TetR"/>
</dbReference>
<reference evidence="6 7" key="1">
    <citation type="submission" date="2020-03" db="EMBL/GenBank/DDBJ databases">
        <title>Sequencing the genomes of 1000 actinobacteria strains.</title>
        <authorList>
            <person name="Klenk H.-P."/>
        </authorList>
    </citation>
    <scope>NUCLEOTIDE SEQUENCE [LARGE SCALE GENOMIC DNA]</scope>
    <source>
        <strain evidence="6 7">DSM 45668</strain>
    </source>
</reference>
<evidence type="ECO:0000256" key="4">
    <source>
        <dbReference type="PROSITE-ProRule" id="PRU00335"/>
    </source>
</evidence>
<protein>
    <submittedName>
        <fullName evidence="6">AcrR family transcriptional regulator</fullName>
    </submittedName>
</protein>
<evidence type="ECO:0000259" key="5">
    <source>
        <dbReference type="PROSITE" id="PS50977"/>
    </source>
</evidence>
<dbReference type="EMBL" id="JAANOU010000001">
    <property type="protein sequence ID" value="NIH78284.1"/>
    <property type="molecule type" value="Genomic_DNA"/>
</dbReference>
<proteinExistence type="predicted"/>
<keyword evidence="7" id="KW-1185">Reference proteome</keyword>
<dbReference type="Proteomes" id="UP000754495">
    <property type="component" value="Unassembled WGS sequence"/>
</dbReference>
<dbReference type="SUPFAM" id="SSF46689">
    <property type="entry name" value="Homeodomain-like"/>
    <property type="match status" value="1"/>
</dbReference>
<evidence type="ECO:0000256" key="1">
    <source>
        <dbReference type="ARBA" id="ARBA00023015"/>
    </source>
</evidence>